<proteinExistence type="predicted"/>
<keyword evidence="4" id="KW-0804">Transcription</keyword>
<evidence type="ECO:0000259" key="6">
    <source>
        <dbReference type="PROSITE" id="PS51099"/>
    </source>
</evidence>
<evidence type="ECO:0000256" key="4">
    <source>
        <dbReference type="ARBA" id="ARBA00023163"/>
    </source>
</evidence>
<sequence length="685" mass="78714">MNELTARQKFIINIIFEKGPLNIKDLSQQIDVSNRTISREIDAINTALKLESISIKETSSVLSLQGKEENLKALKQLLRDIPMQWLLPQEQRLILITAQLLLSDEPIKSAFFSYQLNVVEGTISLYMDKIEKWMSIRNLTLCRKRGYGIMVSGSEWVKRNVFVELIYEYKSIDELLAYIYENKKDSAVDVFFKMLFGRKLIDTSKKLMEHICGELIKMDDISYFSSLIHVLLSLKKIKMDLPINLPQYLIQDVMSSNEFSFIHKMKEYFISLNIPVFDSELVYLAVQLMGNKYIYSPDRSFKELGVSLEELSYEVVYEVEKKLNLKINCDEQLIVGLSQHFNPALFRINMGIQVKNLFVDEIKEYYGNLFDAVNYACRIIFSKYNITLSQDEIGFITMHIGSALERTGSSSNKLSALIICPNGMVAAKILSSKVKASIPNIDKIAIQSFKDWDERLDEYDLILSTVNIGAEERFKSDKIITVSPFLMKKDVSKINNYIKKYLEDNHTLNNLPSLSKFEANEDSEKDKYEMVNNILKNLKIVTIETNSFNEMIGVITENIYKQGIINDRKEVESLIINREKIGSVVIPNSHLALIHTRSNSVTGPFVGVCRLKKKMTLKSVGFADENVDTFILMLARKDEHKYILEQMGKISISLIEDKKFTETIRLGGIKDLRSSMIRILNGRDN</sequence>
<dbReference type="InterPro" id="IPR036388">
    <property type="entry name" value="WH-like_DNA-bd_sf"/>
</dbReference>
<protein>
    <submittedName>
        <fullName evidence="8">Transcription antiterminator BglG</fullName>
    </submittedName>
</protein>
<feature type="domain" description="PRD" evidence="7">
    <location>
        <begin position="195"/>
        <end position="298"/>
    </location>
</feature>
<dbReference type="InterPro" id="IPR016152">
    <property type="entry name" value="PTrfase/Anion_transptr"/>
</dbReference>
<dbReference type="InterPro" id="IPR013011">
    <property type="entry name" value="PTS_EIIB_2"/>
</dbReference>
<keyword evidence="3" id="KW-0805">Transcription regulation</keyword>
<feature type="domain" description="PTS EIIA type-2" evidence="5">
    <location>
        <begin position="532"/>
        <end position="683"/>
    </location>
</feature>
<name>A0ABQ5N5C0_9CLOT</name>
<dbReference type="SUPFAM" id="SSF63520">
    <property type="entry name" value="PTS-regulatory domain, PRD"/>
    <property type="match status" value="2"/>
</dbReference>
<evidence type="ECO:0000256" key="1">
    <source>
        <dbReference type="ARBA" id="ARBA00022679"/>
    </source>
</evidence>
<evidence type="ECO:0000256" key="3">
    <source>
        <dbReference type="ARBA" id="ARBA00023015"/>
    </source>
</evidence>
<dbReference type="Gene3D" id="3.40.50.2300">
    <property type="match status" value="1"/>
</dbReference>
<comment type="caution">
    <text evidence="8">The sequence shown here is derived from an EMBL/GenBank/DDBJ whole genome shotgun (WGS) entry which is preliminary data.</text>
</comment>
<dbReference type="Pfam" id="PF08279">
    <property type="entry name" value="HTH_11"/>
    <property type="match status" value="1"/>
</dbReference>
<dbReference type="Gene3D" id="1.10.10.10">
    <property type="entry name" value="Winged helix-like DNA-binding domain superfamily/Winged helix DNA-binding domain"/>
    <property type="match status" value="1"/>
</dbReference>
<dbReference type="PANTHER" id="PTHR30185">
    <property type="entry name" value="CRYPTIC BETA-GLUCOSIDE BGL OPERON ANTITERMINATOR"/>
    <property type="match status" value="1"/>
</dbReference>
<dbReference type="PANTHER" id="PTHR30185:SF18">
    <property type="entry name" value="TRANSCRIPTIONAL REGULATOR MTLR"/>
    <property type="match status" value="1"/>
</dbReference>
<feature type="domain" description="PTS EIIB type-2" evidence="6">
    <location>
        <begin position="414"/>
        <end position="506"/>
    </location>
</feature>
<dbReference type="PROSITE" id="PS51372">
    <property type="entry name" value="PRD_2"/>
    <property type="match status" value="2"/>
</dbReference>
<dbReference type="InterPro" id="IPR013196">
    <property type="entry name" value="HTH_11"/>
</dbReference>
<dbReference type="InterPro" id="IPR050661">
    <property type="entry name" value="BglG_antiterminators"/>
</dbReference>
<dbReference type="InterPro" id="IPR011608">
    <property type="entry name" value="PRD"/>
</dbReference>
<dbReference type="PROSITE" id="PS51094">
    <property type="entry name" value="PTS_EIIA_TYPE_2"/>
    <property type="match status" value="1"/>
</dbReference>
<dbReference type="InterPro" id="IPR036634">
    <property type="entry name" value="PRD_sf"/>
</dbReference>
<keyword evidence="2" id="KW-0677">Repeat</keyword>
<dbReference type="InterPro" id="IPR036095">
    <property type="entry name" value="PTS_EIIB-like_sf"/>
</dbReference>
<organism evidence="8 9">
    <name type="scientific">Clostridium omnivorum</name>
    <dbReference type="NCBI Taxonomy" id="1604902"/>
    <lineage>
        <taxon>Bacteria</taxon>
        <taxon>Bacillati</taxon>
        <taxon>Bacillota</taxon>
        <taxon>Clostridia</taxon>
        <taxon>Eubacteriales</taxon>
        <taxon>Clostridiaceae</taxon>
        <taxon>Clostridium</taxon>
    </lineage>
</organism>
<dbReference type="SUPFAM" id="SSF55804">
    <property type="entry name" value="Phoshotransferase/anion transport protein"/>
    <property type="match status" value="1"/>
</dbReference>
<feature type="domain" description="PRD" evidence="7">
    <location>
        <begin position="303"/>
        <end position="410"/>
    </location>
</feature>
<dbReference type="Proteomes" id="UP001208567">
    <property type="component" value="Unassembled WGS sequence"/>
</dbReference>
<dbReference type="CDD" id="cd05568">
    <property type="entry name" value="PTS_IIB_bgl_like"/>
    <property type="match status" value="1"/>
</dbReference>
<keyword evidence="9" id="KW-1185">Reference proteome</keyword>
<dbReference type="SUPFAM" id="SSF52794">
    <property type="entry name" value="PTS system IIB component-like"/>
    <property type="match status" value="1"/>
</dbReference>
<dbReference type="Pfam" id="PF00359">
    <property type="entry name" value="PTS_EIIA_2"/>
    <property type="match status" value="1"/>
</dbReference>
<reference evidence="8 9" key="1">
    <citation type="journal article" date="2024" name="Int. J. Syst. Evol. Microbiol.">
        <title>Clostridium omnivorum sp. nov., isolated from anoxic soil under the treatment of reductive soil disinfestation.</title>
        <authorList>
            <person name="Ueki A."/>
            <person name="Tonouchi A."/>
            <person name="Kaku N."/>
            <person name="Honma S."/>
            <person name="Ueki K."/>
        </authorList>
    </citation>
    <scope>NUCLEOTIDE SEQUENCE [LARGE SCALE GENOMIC DNA]</scope>
    <source>
        <strain evidence="8 9">E14</strain>
    </source>
</reference>
<dbReference type="RefSeq" id="WP_264849664.1">
    <property type="nucleotide sequence ID" value="NZ_BRXR01000001.1"/>
</dbReference>
<evidence type="ECO:0000313" key="8">
    <source>
        <dbReference type="EMBL" id="GLC30403.1"/>
    </source>
</evidence>
<dbReference type="Pfam" id="PF00874">
    <property type="entry name" value="PRD"/>
    <property type="match status" value="1"/>
</dbReference>
<gene>
    <name evidence="8" type="primary">MtlR</name>
    <name evidence="8" type="ORF">bsdE14_18130</name>
</gene>
<dbReference type="InterPro" id="IPR002178">
    <property type="entry name" value="PTS_EIIA_type-2_dom"/>
</dbReference>
<dbReference type="Gene3D" id="3.40.930.10">
    <property type="entry name" value="Mannitol-specific EII, Chain A"/>
    <property type="match status" value="1"/>
</dbReference>
<accession>A0ABQ5N5C0</accession>
<evidence type="ECO:0000259" key="7">
    <source>
        <dbReference type="PROSITE" id="PS51372"/>
    </source>
</evidence>
<evidence type="ECO:0000259" key="5">
    <source>
        <dbReference type="PROSITE" id="PS51094"/>
    </source>
</evidence>
<evidence type="ECO:0000256" key="2">
    <source>
        <dbReference type="ARBA" id="ARBA00022737"/>
    </source>
</evidence>
<dbReference type="EMBL" id="BRXR01000001">
    <property type="protein sequence ID" value="GLC30403.1"/>
    <property type="molecule type" value="Genomic_DNA"/>
</dbReference>
<keyword evidence="1" id="KW-0808">Transferase</keyword>
<evidence type="ECO:0000313" key="9">
    <source>
        <dbReference type="Proteomes" id="UP001208567"/>
    </source>
</evidence>
<dbReference type="Gene3D" id="1.10.1790.10">
    <property type="entry name" value="PRD domain"/>
    <property type="match status" value="1"/>
</dbReference>
<dbReference type="PROSITE" id="PS51099">
    <property type="entry name" value="PTS_EIIB_TYPE_2"/>
    <property type="match status" value="1"/>
</dbReference>